<name>A0ABU6VTK5_9FABA</name>
<evidence type="ECO:0000313" key="1">
    <source>
        <dbReference type="EMBL" id="MED6175188.1"/>
    </source>
</evidence>
<organism evidence="1 2">
    <name type="scientific">Stylosanthes scabra</name>
    <dbReference type="NCBI Taxonomy" id="79078"/>
    <lineage>
        <taxon>Eukaryota</taxon>
        <taxon>Viridiplantae</taxon>
        <taxon>Streptophyta</taxon>
        <taxon>Embryophyta</taxon>
        <taxon>Tracheophyta</taxon>
        <taxon>Spermatophyta</taxon>
        <taxon>Magnoliopsida</taxon>
        <taxon>eudicotyledons</taxon>
        <taxon>Gunneridae</taxon>
        <taxon>Pentapetalae</taxon>
        <taxon>rosids</taxon>
        <taxon>fabids</taxon>
        <taxon>Fabales</taxon>
        <taxon>Fabaceae</taxon>
        <taxon>Papilionoideae</taxon>
        <taxon>50 kb inversion clade</taxon>
        <taxon>dalbergioids sensu lato</taxon>
        <taxon>Dalbergieae</taxon>
        <taxon>Pterocarpus clade</taxon>
        <taxon>Stylosanthes</taxon>
    </lineage>
</organism>
<dbReference type="Proteomes" id="UP001341840">
    <property type="component" value="Unassembled WGS sequence"/>
</dbReference>
<accession>A0ABU6VTK5</accession>
<comment type="caution">
    <text evidence="1">The sequence shown here is derived from an EMBL/GenBank/DDBJ whole genome shotgun (WGS) entry which is preliminary data.</text>
</comment>
<dbReference type="EMBL" id="JASCZI010152019">
    <property type="protein sequence ID" value="MED6175188.1"/>
    <property type="molecule type" value="Genomic_DNA"/>
</dbReference>
<sequence>MVKVRADLIEALVGNISEQCDELAEDANVQSTLPKAQLAILVPDFDASRIGFFKDIVDGKVADPSDLV</sequence>
<reference evidence="1 2" key="1">
    <citation type="journal article" date="2023" name="Plants (Basel)">
        <title>Bridging the Gap: Combining Genomics and Transcriptomics Approaches to Understand Stylosanthes scabra, an Orphan Legume from the Brazilian Caatinga.</title>
        <authorList>
            <person name="Ferreira-Neto J.R.C."/>
            <person name="da Silva M.D."/>
            <person name="Binneck E."/>
            <person name="de Melo N.F."/>
            <person name="da Silva R.H."/>
            <person name="de Melo A.L.T.M."/>
            <person name="Pandolfi V."/>
            <person name="Bustamante F.O."/>
            <person name="Brasileiro-Vidal A.C."/>
            <person name="Benko-Iseppon A.M."/>
        </authorList>
    </citation>
    <scope>NUCLEOTIDE SEQUENCE [LARGE SCALE GENOMIC DNA]</scope>
    <source>
        <tissue evidence="1">Leaves</tissue>
    </source>
</reference>
<evidence type="ECO:0000313" key="2">
    <source>
        <dbReference type="Proteomes" id="UP001341840"/>
    </source>
</evidence>
<keyword evidence="2" id="KW-1185">Reference proteome</keyword>
<gene>
    <name evidence="1" type="ORF">PIB30_075998</name>
</gene>
<proteinExistence type="predicted"/>
<protein>
    <submittedName>
        <fullName evidence="1">Uncharacterized protein</fullName>
    </submittedName>
</protein>